<feature type="transmembrane region" description="Helical" evidence="1">
    <location>
        <begin position="83"/>
        <end position="104"/>
    </location>
</feature>
<comment type="caution">
    <text evidence="2">The sequence shown here is derived from an EMBL/GenBank/DDBJ whole genome shotgun (WGS) entry which is preliminary data.</text>
</comment>
<feature type="transmembrane region" description="Helical" evidence="1">
    <location>
        <begin position="163"/>
        <end position="180"/>
    </location>
</feature>
<organism evidence="2 3">
    <name type="scientific">Sutcliffiella horikoshii</name>
    <dbReference type="NCBI Taxonomy" id="79883"/>
    <lineage>
        <taxon>Bacteria</taxon>
        <taxon>Bacillati</taxon>
        <taxon>Bacillota</taxon>
        <taxon>Bacilli</taxon>
        <taxon>Bacillales</taxon>
        <taxon>Bacillaceae</taxon>
        <taxon>Sutcliffiella</taxon>
    </lineage>
</organism>
<evidence type="ECO:0000313" key="3">
    <source>
        <dbReference type="Proteomes" id="UP000322524"/>
    </source>
</evidence>
<gene>
    <name evidence="2" type="ORF">FZC76_20805</name>
</gene>
<protein>
    <submittedName>
        <fullName evidence="2">Uncharacterized protein</fullName>
    </submittedName>
</protein>
<dbReference type="Proteomes" id="UP000322524">
    <property type="component" value="Unassembled WGS sequence"/>
</dbReference>
<feature type="transmembrane region" description="Helical" evidence="1">
    <location>
        <begin position="45"/>
        <end position="63"/>
    </location>
</feature>
<feature type="transmembrane region" description="Helical" evidence="1">
    <location>
        <begin position="135"/>
        <end position="156"/>
    </location>
</feature>
<accession>A0A5D4SH17</accession>
<dbReference type="STRING" id="79883.GCA_001636495_00266"/>
<dbReference type="RefSeq" id="WP_148990070.1">
    <property type="nucleotide sequence ID" value="NZ_VTEV01000012.1"/>
</dbReference>
<sequence>MLKDMKAVLYYLAVDMRFSFMVFWSILLLSLTAMFVIVLSFDTKMVVSTSMAIYIFCGITGFLTTKETFPYCIKFGATRNQYLLSVLIYCTVVAVIFSTIHVIVKSIFDGFVGMAASGSFLTYHTVEMTTLANTWYNQLFVDLVICFLLLSLGFLLGTIFYRLGLIGGFGSLALLAIAFLLPTTRDFLLNVLVDMDGWKIGLNFVLLLAIALFAYLPNWGMLRKASTLSSATR</sequence>
<dbReference type="EMBL" id="VTEV01000012">
    <property type="protein sequence ID" value="TYS62543.1"/>
    <property type="molecule type" value="Genomic_DNA"/>
</dbReference>
<keyword evidence="1" id="KW-0472">Membrane</keyword>
<keyword evidence="1" id="KW-0812">Transmembrane</keyword>
<reference evidence="2 3" key="1">
    <citation type="submission" date="2019-08" db="EMBL/GenBank/DDBJ databases">
        <title>Bacillus genomes from the desert of Cuatro Cienegas, Coahuila.</title>
        <authorList>
            <person name="Olmedo-Alvarez G."/>
        </authorList>
    </citation>
    <scope>NUCLEOTIDE SEQUENCE [LARGE SCALE GENOMIC DNA]</scope>
    <source>
        <strain evidence="2 3">CH28_1T</strain>
    </source>
</reference>
<proteinExistence type="predicted"/>
<keyword evidence="1" id="KW-1133">Transmembrane helix</keyword>
<evidence type="ECO:0000256" key="1">
    <source>
        <dbReference type="SAM" id="Phobius"/>
    </source>
</evidence>
<dbReference type="OrthoDB" id="2453726at2"/>
<name>A0A5D4SH17_9BACI</name>
<evidence type="ECO:0000313" key="2">
    <source>
        <dbReference type="EMBL" id="TYS62543.1"/>
    </source>
</evidence>
<feature type="transmembrane region" description="Helical" evidence="1">
    <location>
        <begin position="200"/>
        <end position="216"/>
    </location>
</feature>
<dbReference type="AlphaFoldDB" id="A0A5D4SH17"/>
<feature type="transmembrane region" description="Helical" evidence="1">
    <location>
        <begin position="20"/>
        <end position="39"/>
    </location>
</feature>